<feature type="transmembrane region" description="Helical" evidence="1">
    <location>
        <begin position="210"/>
        <end position="233"/>
    </location>
</feature>
<gene>
    <name evidence="2" type="ORF">FVO59_06755</name>
</gene>
<dbReference type="Pfam" id="PF06197">
    <property type="entry name" value="DUF998"/>
    <property type="match status" value="1"/>
</dbReference>
<feature type="transmembrane region" description="Helical" evidence="1">
    <location>
        <begin position="74"/>
        <end position="95"/>
    </location>
</feature>
<dbReference type="InterPro" id="IPR009339">
    <property type="entry name" value="DUF998"/>
</dbReference>
<protein>
    <submittedName>
        <fullName evidence="2">DUF998 domain-containing protein</fullName>
    </submittedName>
</protein>
<keyword evidence="1" id="KW-0812">Transmembrane</keyword>
<feature type="transmembrane region" description="Helical" evidence="1">
    <location>
        <begin position="245"/>
        <end position="265"/>
    </location>
</feature>
<sequence>MLWATALCFAAGAVVGTVVLWGAARPFSGDGSVIIPIALVAGAIAAVGFAVSTRMHRAGETRPMPAWQAWVSHVSATAVTVAIAGVTALGVLLAGEVLATGLEGLTLPAPAGGVFTGVASALGGRLAFRMGVRLRTQDIAALLSAFLVIGTLFAMLTATDPAWWERSFSDLGIGAGGWAFNGTLVVAGLLIATAGSYLGRDLHRMLGDQALRRIAAIVSTWAGAGLALAAVGLLPLDRVRVAHAIAAYSTLGLILAATVLTTLLLSGVRMLRVLTSVFVVFVVAATVAFGFGMLSVAALEAVVVGLVLLWLTTLVQLLCVLAPDESRPSARRSPLRA</sequence>
<dbReference type="Proteomes" id="UP000515708">
    <property type="component" value="Chromosome"/>
</dbReference>
<keyword evidence="1" id="KW-0472">Membrane</keyword>
<organism evidence="2 3">
    <name type="scientific">Microbacterium esteraromaticum</name>
    <dbReference type="NCBI Taxonomy" id="57043"/>
    <lineage>
        <taxon>Bacteria</taxon>
        <taxon>Bacillati</taxon>
        <taxon>Actinomycetota</taxon>
        <taxon>Actinomycetes</taxon>
        <taxon>Micrococcales</taxon>
        <taxon>Microbacteriaceae</taxon>
        <taxon>Microbacterium</taxon>
    </lineage>
</organism>
<feature type="transmembrane region" description="Helical" evidence="1">
    <location>
        <begin position="107"/>
        <end position="128"/>
    </location>
</feature>
<evidence type="ECO:0000313" key="3">
    <source>
        <dbReference type="Proteomes" id="UP000515708"/>
    </source>
</evidence>
<name>A0A7D7WHC4_9MICO</name>
<feature type="transmembrane region" description="Helical" evidence="1">
    <location>
        <begin position="277"/>
        <end position="296"/>
    </location>
</feature>
<evidence type="ECO:0000256" key="1">
    <source>
        <dbReference type="SAM" id="Phobius"/>
    </source>
</evidence>
<dbReference type="AlphaFoldDB" id="A0A7D7WHC4"/>
<feature type="transmembrane region" description="Helical" evidence="1">
    <location>
        <begin position="32"/>
        <end position="53"/>
    </location>
</feature>
<feature type="transmembrane region" description="Helical" evidence="1">
    <location>
        <begin position="140"/>
        <end position="158"/>
    </location>
</feature>
<feature type="transmembrane region" description="Helical" evidence="1">
    <location>
        <begin position="302"/>
        <end position="322"/>
    </location>
</feature>
<accession>A0A7D7WHC4</accession>
<keyword evidence="1" id="KW-1133">Transmembrane helix</keyword>
<evidence type="ECO:0000313" key="2">
    <source>
        <dbReference type="EMBL" id="QMU98632.1"/>
    </source>
</evidence>
<dbReference type="EMBL" id="CP043732">
    <property type="protein sequence ID" value="QMU98632.1"/>
    <property type="molecule type" value="Genomic_DNA"/>
</dbReference>
<feature type="transmembrane region" description="Helical" evidence="1">
    <location>
        <begin position="178"/>
        <end position="198"/>
    </location>
</feature>
<proteinExistence type="predicted"/>
<reference evidence="2 3" key="1">
    <citation type="journal article" date="2020" name="Front. Microbiol.">
        <title>Design of Bacterial Strain-Specific qPCR Assays Using NGS Data and Publicly Available Resources and Its Application to Track Biocontrol Strains.</title>
        <authorList>
            <person name="Hernandez I."/>
            <person name="Sant C."/>
            <person name="Martinez R."/>
            <person name="Fernandez C."/>
        </authorList>
    </citation>
    <scope>NUCLEOTIDE SEQUENCE [LARGE SCALE GENOMIC DNA]</scope>
    <source>
        <strain evidence="2 3">B24</strain>
    </source>
</reference>